<sequence length="90" mass="9328">MSSIIEAGTAACRLYGPSKTSVADIARLLGKSPASAYKVFPSKSVIWNAITGNFFETDLRFTPSSDGELTSAASALEEAARRTSPDAAGA</sequence>
<accession>A0ABV2MM04</accession>
<dbReference type="InterPro" id="IPR009057">
    <property type="entry name" value="Homeodomain-like_sf"/>
</dbReference>
<dbReference type="SUPFAM" id="SSF46689">
    <property type="entry name" value="Homeodomain-like"/>
    <property type="match status" value="1"/>
</dbReference>
<dbReference type="GeneID" id="91147666"/>
<evidence type="ECO:0000259" key="2">
    <source>
        <dbReference type="Pfam" id="PF00440"/>
    </source>
</evidence>
<feature type="domain" description="HTH tetR-type" evidence="2">
    <location>
        <begin position="4"/>
        <end position="46"/>
    </location>
</feature>
<dbReference type="InterPro" id="IPR001647">
    <property type="entry name" value="HTH_TetR"/>
</dbReference>
<name>A0ABV2MM04_9HYPH</name>
<protein>
    <submittedName>
        <fullName evidence="3">AcrR family transcriptional regulator</fullName>
    </submittedName>
</protein>
<keyword evidence="4" id="KW-1185">Reference proteome</keyword>
<dbReference type="EMBL" id="JBEPMY010000018">
    <property type="protein sequence ID" value="MET3757479.1"/>
    <property type="molecule type" value="Genomic_DNA"/>
</dbReference>
<gene>
    <name evidence="3" type="ORF">ABID08_004860</name>
</gene>
<comment type="caution">
    <text evidence="3">The sequence shown here is derived from an EMBL/GenBank/DDBJ whole genome shotgun (WGS) entry which is preliminary data.</text>
</comment>
<organism evidence="3 4">
    <name type="scientific">Rhizobium binae</name>
    <dbReference type="NCBI Taxonomy" id="1138190"/>
    <lineage>
        <taxon>Bacteria</taxon>
        <taxon>Pseudomonadati</taxon>
        <taxon>Pseudomonadota</taxon>
        <taxon>Alphaproteobacteria</taxon>
        <taxon>Hyphomicrobiales</taxon>
        <taxon>Rhizobiaceae</taxon>
        <taxon>Rhizobium/Agrobacterium group</taxon>
        <taxon>Rhizobium</taxon>
    </lineage>
</organism>
<keyword evidence="1" id="KW-0238">DNA-binding</keyword>
<dbReference type="RefSeq" id="WP_246735310.1">
    <property type="nucleotide sequence ID" value="NZ_CP071604.1"/>
</dbReference>
<dbReference type="Pfam" id="PF00440">
    <property type="entry name" value="TetR_N"/>
    <property type="match status" value="1"/>
</dbReference>
<evidence type="ECO:0000256" key="1">
    <source>
        <dbReference type="ARBA" id="ARBA00023125"/>
    </source>
</evidence>
<dbReference type="Proteomes" id="UP001549077">
    <property type="component" value="Unassembled WGS sequence"/>
</dbReference>
<reference evidence="3 4" key="1">
    <citation type="submission" date="2024-06" db="EMBL/GenBank/DDBJ databases">
        <title>Genomic Encyclopedia of Type Strains, Phase IV (KMG-IV): sequencing the most valuable type-strain genomes for metagenomic binning, comparative biology and taxonomic classification.</title>
        <authorList>
            <person name="Goeker M."/>
        </authorList>
    </citation>
    <scope>NUCLEOTIDE SEQUENCE [LARGE SCALE GENOMIC DNA]</scope>
    <source>
        <strain evidence="3 4">DSM 29288</strain>
    </source>
</reference>
<proteinExistence type="predicted"/>
<evidence type="ECO:0000313" key="4">
    <source>
        <dbReference type="Proteomes" id="UP001549077"/>
    </source>
</evidence>
<evidence type="ECO:0000313" key="3">
    <source>
        <dbReference type="EMBL" id="MET3757479.1"/>
    </source>
</evidence>
<dbReference type="Gene3D" id="1.10.357.10">
    <property type="entry name" value="Tetracycline Repressor, domain 2"/>
    <property type="match status" value="1"/>
</dbReference>